<dbReference type="PANTHER" id="PTHR14256">
    <property type="entry name" value="NADH-UBIQUINONE OXIDOREDUCTASE MLRQ SUBUNIT"/>
    <property type="match status" value="1"/>
</dbReference>
<evidence type="ECO:0000256" key="1">
    <source>
        <dbReference type="SAM" id="Phobius"/>
    </source>
</evidence>
<dbReference type="PANTHER" id="PTHR14256:SF1">
    <property type="entry name" value="GEO09626P1"/>
    <property type="match status" value="1"/>
</dbReference>
<comment type="caution">
    <text evidence="2">The sequence shown here is derived from an EMBL/GenBank/DDBJ whole genome shotgun (WGS) entry which is preliminary data.</text>
</comment>
<dbReference type="EMBL" id="MU128952">
    <property type="protein sequence ID" value="KAF9515239.1"/>
    <property type="molecule type" value="Genomic_DNA"/>
</dbReference>
<keyword evidence="3" id="KW-1185">Reference proteome</keyword>
<feature type="transmembrane region" description="Helical" evidence="1">
    <location>
        <begin position="20"/>
        <end position="39"/>
    </location>
</feature>
<keyword evidence="1" id="KW-0472">Membrane</keyword>
<sequence length="85" mass="9542">MVVAHAARKTAWQTWFAVEAVPIYAVVGLACGGAGWYLTRLARHPDVIWDRKGNPTPWNDVTPGTNTKLMDHSGTLTERWTRPRL</sequence>
<evidence type="ECO:0000313" key="2">
    <source>
        <dbReference type="EMBL" id="KAF9515239.1"/>
    </source>
</evidence>
<dbReference type="OrthoDB" id="5511684at2759"/>
<dbReference type="InterPro" id="IPR010530">
    <property type="entry name" value="B12D"/>
</dbReference>
<keyword evidence="1" id="KW-0812">Transmembrane</keyword>
<proteinExistence type="predicted"/>
<keyword evidence="1" id="KW-1133">Transmembrane helix</keyword>
<protein>
    <recommendedName>
        <fullName evidence="4">NADH dehydrogenase [ubiquinone] 1 alpha subcomplex subunit 4</fullName>
    </recommendedName>
</protein>
<dbReference type="AlphaFoldDB" id="A0A9P6B054"/>
<dbReference type="Proteomes" id="UP000886523">
    <property type="component" value="Unassembled WGS sequence"/>
</dbReference>
<evidence type="ECO:0008006" key="4">
    <source>
        <dbReference type="Google" id="ProtNLM"/>
    </source>
</evidence>
<dbReference type="Pfam" id="PF06522">
    <property type="entry name" value="B12D"/>
    <property type="match status" value="1"/>
</dbReference>
<evidence type="ECO:0000313" key="3">
    <source>
        <dbReference type="Proteomes" id="UP000886523"/>
    </source>
</evidence>
<accession>A0A9P6B054</accession>
<reference evidence="2" key="1">
    <citation type="journal article" date="2020" name="Nat. Commun.">
        <title>Large-scale genome sequencing of mycorrhizal fungi provides insights into the early evolution of symbiotic traits.</title>
        <authorList>
            <person name="Miyauchi S."/>
            <person name="Kiss E."/>
            <person name="Kuo A."/>
            <person name="Drula E."/>
            <person name="Kohler A."/>
            <person name="Sanchez-Garcia M."/>
            <person name="Morin E."/>
            <person name="Andreopoulos B."/>
            <person name="Barry K.W."/>
            <person name="Bonito G."/>
            <person name="Buee M."/>
            <person name="Carver A."/>
            <person name="Chen C."/>
            <person name="Cichocki N."/>
            <person name="Clum A."/>
            <person name="Culley D."/>
            <person name="Crous P.W."/>
            <person name="Fauchery L."/>
            <person name="Girlanda M."/>
            <person name="Hayes R.D."/>
            <person name="Keri Z."/>
            <person name="LaButti K."/>
            <person name="Lipzen A."/>
            <person name="Lombard V."/>
            <person name="Magnuson J."/>
            <person name="Maillard F."/>
            <person name="Murat C."/>
            <person name="Nolan M."/>
            <person name="Ohm R.A."/>
            <person name="Pangilinan J."/>
            <person name="Pereira M.F."/>
            <person name="Perotto S."/>
            <person name="Peter M."/>
            <person name="Pfister S."/>
            <person name="Riley R."/>
            <person name="Sitrit Y."/>
            <person name="Stielow J.B."/>
            <person name="Szollosi G."/>
            <person name="Zifcakova L."/>
            <person name="Stursova M."/>
            <person name="Spatafora J.W."/>
            <person name="Tedersoo L."/>
            <person name="Vaario L.M."/>
            <person name="Yamada A."/>
            <person name="Yan M."/>
            <person name="Wang P."/>
            <person name="Xu J."/>
            <person name="Bruns T."/>
            <person name="Baldrian P."/>
            <person name="Vilgalys R."/>
            <person name="Dunand C."/>
            <person name="Henrissat B."/>
            <person name="Grigoriev I.V."/>
            <person name="Hibbett D."/>
            <person name="Nagy L.G."/>
            <person name="Martin F.M."/>
        </authorList>
    </citation>
    <scope>NUCLEOTIDE SEQUENCE</scope>
    <source>
        <strain evidence="2">UP504</strain>
    </source>
</reference>
<name>A0A9P6B054_9AGAM</name>
<gene>
    <name evidence="2" type="ORF">BS47DRAFT_1342148</name>
</gene>
<organism evidence="2 3">
    <name type="scientific">Hydnum rufescens UP504</name>
    <dbReference type="NCBI Taxonomy" id="1448309"/>
    <lineage>
        <taxon>Eukaryota</taxon>
        <taxon>Fungi</taxon>
        <taxon>Dikarya</taxon>
        <taxon>Basidiomycota</taxon>
        <taxon>Agaricomycotina</taxon>
        <taxon>Agaricomycetes</taxon>
        <taxon>Cantharellales</taxon>
        <taxon>Hydnaceae</taxon>
        <taxon>Hydnum</taxon>
    </lineage>
</organism>